<dbReference type="SUPFAM" id="SSF103481">
    <property type="entry name" value="Multidrug resistance efflux transporter EmrE"/>
    <property type="match status" value="1"/>
</dbReference>
<feature type="transmembrane region" description="Helical" evidence="6">
    <location>
        <begin position="250"/>
        <end position="269"/>
    </location>
</feature>
<evidence type="ECO:0000256" key="3">
    <source>
        <dbReference type="ARBA" id="ARBA00022692"/>
    </source>
</evidence>
<keyword evidence="2" id="KW-1003">Cell membrane</keyword>
<dbReference type="eggNOG" id="arCOG00271">
    <property type="taxonomic scope" value="Archaea"/>
</dbReference>
<dbReference type="PaxDb" id="273075-Ta1470"/>
<dbReference type="Proteomes" id="UP000001024">
    <property type="component" value="Chromosome"/>
</dbReference>
<dbReference type="EMBL" id="AL445067">
    <property type="protein sequence ID" value="CAC12588.1"/>
    <property type="molecule type" value="Genomic_DNA"/>
</dbReference>
<dbReference type="InterPro" id="IPR000620">
    <property type="entry name" value="EamA_dom"/>
</dbReference>
<feature type="transmembrane region" description="Helical" evidence="6">
    <location>
        <begin position="182"/>
        <end position="204"/>
    </location>
</feature>
<dbReference type="PANTHER" id="PTHR42920:SF5">
    <property type="entry name" value="EAMA DOMAIN-CONTAINING PROTEIN"/>
    <property type="match status" value="1"/>
</dbReference>
<evidence type="ECO:0000256" key="2">
    <source>
        <dbReference type="ARBA" id="ARBA00022475"/>
    </source>
</evidence>
<protein>
    <submittedName>
        <fullName evidence="8">Conserved hypothetical membrane protein</fullName>
    </submittedName>
</protein>
<sequence length="299" mass="31796">MFRSKRYQMVAYAITGSALWGLSGTVSSILFSRYGMPFSTLVTIRMVFSGLILLAAGRGFVGKKDLPMFLVFAIPGLFGVQILYLATISFSNAPVATLLQFLFFPMVAVYDYITIRSLTVSSLILALIFSVAGIYELTTGFPLGGTALRISLTALILGLATAATAALYTVTSARIVKEYGGLRTVASGMMVGGLVSLPLGSFSGVPYFHGLGQADVIPVLALTIFVIVFGTSMAFYLYINSMRYISPVEAAVSGTFEPVAAAMSSYLLLGIKLSAMQYLGGALIVISILVIVISKNRRG</sequence>
<name>Q9HI75_THEAC</name>
<dbReference type="PANTHER" id="PTHR42920">
    <property type="entry name" value="OS03G0707200 PROTEIN-RELATED"/>
    <property type="match status" value="1"/>
</dbReference>
<evidence type="ECO:0000256" key="4">
    <source>
        <dbReference type="ARBA" id="ARBA00022989"/>
    </source>
</evidence>
<feature type="transmembrane region" description="Helical" evidence="6">
    <location>
        <begin position="216"/>
        <end position="238"/>
    </location>
</feature>
<evidence type="ECO:0000256" key="1">
    <source>
        <dbReference type="ARBA" id="ARBA00004651"/>
    </source>
</evidence>
<dbReference type="InterPro" id="IPR037185">
    <property type="entry name" value="EmrE-like"/>
</dbReference>
<feature type="transmembrane region" description="Helical" evidence="6">
    <location>
        <begin position="150"/>
        <end position="170"/>
    </location>
</feature>
<evidence type="ECO:0000313" key="9">
    <source>
        <dbReference type="Proteomes" id="UP000001024"/>
    </source>
</evidence>
<keyword evidence="9" id="KW-1185">Reference proteome</keyword>
<keyword evidence="4 6" id="KW-1133">Transmembrane helix</keyword>
<reference evidence="8 9" key="1">
    <citation type="journal article" date="2000" name="Nature">
        <title>The genome sequence of the thermoacidophilic scavenger Thermoplasma acidophilum.</title>
        <authorList>
            <person name="Ruepp A."/>
            <person name="Graml W."/>
            <person name="Santos-Martinez M.L."/>
            <person name="Koretke K.K."/>
            <person name="Volker C."/>
            <person name="Mewes H.W."/>
            <person name="Frishman D."/>
            <person name="Stocker S."/>
            <person name="Lupas A.N."/>
            <person name="Baumeister W."/>
        </authorList>
    </citation>
    <scope>NUCLEOTIDE SEQUENCE [LARGE SCALE GENOMIC DNA]</scope>
    <source>
        <strain evidence="9">ATCC 25905 / DSM 1728 / JCM 9062 / NBRC 15155 / AMRC-C165</strain>
    </source>
</reference>
<dbReference type="InParanoid" id="Q9HI75"/>
<feature type="domain" description="EamA" evidence="7">
    <location>
        <begin position="10"/>
        <end position="135"/>
    </location>
</feature>
<feature type="domain" description="EamA" evidence="7">
    <location>
        <begin position="153"/>
        <end position="292"/>
    </location>
</feature>
<organism evidence="8 9">
    <name type="scientific">Thermoplasma acidophilum (strain ATCC 25905 / DSM 1728 / JCM 9062 / NBRC 15155 / AMRC-C165)</name>
    <dbReference type="NCBI Taxonomy" id="273075"/>
    <lineage>
        <taxon>Archaea</taxon>
        <taxon>Methanobacteriati</taxon>
        <taxon>Thermoplasmatota</taxon>
        <taxon>Thermoplasmata</taxon>
        <taxon>Thermoplasmatales</taxon>
        <taxon>Thermoplasmataceae</taxon>
        <taxon>Thermoplasma</taxon>
    </lineage>
</organism>
<evidence type="ECO:0000256" key="5">
    <source>
        <dbReference type="ARBA" id="ARBA00023136"/>
    </source>
</evidence>
<dbReference type="EnsemblBacteria" id="CAC12588">
    <property type="protein sequence ID" value="CAC12588"/>
    <property type="gene ID" value="CAC12588"/>
</dbReference>
<dbReference type="AlphaFoldDB" id="Q9HI75"/>
<evidence type="ECO:0000313" key="8">
    <source>
        <dbReference type="EMBL" id="CAC12588.1"/>
    </source>
</evidence>
<accession>Q9HI75</accession>
<dbReference type="InterPro" id="IPR051258">
    <property type="entry name" value="Diverse_Substrate_Transporter"/>
</dbReference>
<feature type="transmembrane region" description="Helical" evidence="6">
    <location>
        <begin position="93"/>
        <end position="113"/>
    </location>
</feature>
<dbReference type="STRING" id="273075.gene:9572699"/>
<keyword evidence="5 6" id="KW-0472">Membrane</keyword>
<feature type="transmembrane region" description="Helical" evidence="6">
    <location>
        <begin position="68"/>
        <end position="87"/>
    </location>
</feature>
<comment type="subcellular location">
    <subcellularLocation>
        <location evidence="1">Cell membrane</location>
        <topology evidence="1">Multi-pass membrane protein</topology>
    </subcellularLocation>
</comment>
<dbReference type="HOGENOM" id="CLU_033863_19_0_2"/>
<dbReference type="KEGG" id="tac:Ta1470"/>
<evidence type="ECO:0000259" key="7">
    <source>
        <dbReference type="Pfam" id="PF00892"/>
    </source>
</evidence>
<keyword evidence="3 6" id="KW-0812">Transmembrane</keyword>
<feature type="transmembrane region" description="Helical" evidence="6">
    <location>
        <begin position="120"/>
        <end position="138"/>
    </location>
</feature>
<evidence type="ECO:0000256" key="6">
    <source>
        <dbReference type="SAM" id="Phobius"/>
    </source>
</evidence>
<dbReference type="Pfam" id="PF00892">
    <property type="entry name" value="EamA"/>
    <property type="match status" value="2"/>
</dbReference>
<feature type="transmembrane region" description="Helical" evidence="6">
    <location>
        <begin position="275"/>
        <end position="293"/>
    </location>
</feature>
<proteinExistence type="predicted"/>
<dbReference type="GO" id="GO:0005886">
    <property type="term" value="C:plasma membrane"/>
    <property type="evidence" value="ECO:0007669"/>
    <property type="project" value="UniProtKB-SubCell"/>
</dbReference>
<feature type="transmembrane region" description="Helical" evidence="6">
    <location>
        <begin position="38"/>
        <end position="56"/>
    </location>
</feature>
<gene>
    <name evidence="8" type="ordered locus">Ta1470</name>
</gene>